<feature type="transmembrane region" description="Helical" evidence="1">
    <location>
        <begin position="176"/>
        <end position="196"/>
    </location>
</feature>
<feature type="transmembrane region" description="Helical" evidence="1">
    <location>
        <begin position="227"/>
        <end position="245"/>
    </location>
</feature>
<feature type="transmembrane region" description="Helical" evidence="1">
    <location>
        <begin position="110"/>
        <end position="128"/>
    </location>
</feature>
<dbReference type="InParanoid" id="I3TDP8"/>
<keyword evidence="1" id="KW-1133">Transmembrane helix</keyword>
<evidence type="ECO:0008006" key="4">
    <source>
        <dbReference type="Google" id="ProtNLM"/>
    </source>
</evidence>
<feature type="transmembrane region" description="Helical" evidence="1">
    <location>
        <begin position="257"/>
        <end position="279"/>
    </location>
</feature>
<evidence type="ECO:0000313" key="2">
    <source>
        <dbReference type="EMBL" id="AFK50886.1"/>
    </source>
</evidence>
<proteinExistence type="predicted"/>
<feature type="transmembrane region" description="Helical" evidence="1">
    <location>
        <begin position="379"/>
        <end position="398"/>
    </location>
</feature>
<sequence length="661" mass="70996">MKVKNVVPGVVFLALSLVSYFVLGFYILKYGLPSDISWFHIYVVKYAGYPLDRGLSVVAPVDLRYYDTLGDLLIRVLAQSSVDVVPLVAGALTLALVAALSYFWSRDLLTAGLAALLVATTPGFVYWFKLGMFGPWNMIPLTLLGILLLVAASGTGSPLVGVLAGAVLGFSWLLNGSVWAVVASYGITASILVTAGKMGWRELSPAQVILVVFLVAVLLGYRFVTLWHVVALGLLAGPLVGWCLVKRFSLNKASSRLVALVVSLVLVVVLSVLLSASLGAPGVTGVYYKQYNPMFDLGAPGLLLALGFLALSRTAKYSGSVDLFAKVLLLSMSVTSLLLGYVDVINELYAIVASSVVVAYVLTKVLHGISVFEKGFGRATSILLVSLVLLSFVGSNVVSSTAVSWSPPSIVSLDIPLTYINRTAVDLSGLPSLLSALSNASSNRTLVVAYWGYTYYVLGYLGEGYTALAGPSGPVEGWRLTSWIMVSDEATSAGILRRLTMAYNISRVYVIVGEAISIENTVYGTKQVHFGRAIPAGRIGTVTYQPLGDVARIPVYVALANQSITDFIDYGKATYFVNVPLAWTSRAASSLVVELLAYAAHSMGYPTLNDIYQPQELSVKTPMFFRLVNTTLIPLDTATSTSATFYNYYLLALYEFREVTV</sequence>
<dbReference type="Proteomes" id="UP000005270">
    <property type="component" value="Chromosome"/>
</dbReference>
<name>I3TDP8_THEC1</name>
<feature type="transmembrane region" description="Helical" evidence="1">
    <location>
        <begin position="6"/>
        <end position="28"/>
    </location>
</feature>
<feature type="transmembrane region" description="Helical" evidence="1">
    <location>
        <begin position="84"/>
        <end position="104"/>
    </location>
</feature>
<organism evidence="2 3">
    <name type="scientific">Thermogladius calderae (strain DSM 22663 / VKM B-2946 / 1633)</name>
    <dbReference type="NCBI Taxonomy" id="1184251"/>
    <lineage>
        <taxon>Archaea</taxon>
        <taxon>Thermoproteota</taxon>
        <taxon>Thermoprotei</taxon>
        <taxon>Desulfurococcales</taxon>
        <taxon>Desulfurococcaceae</taxon>
        <taxon>Thermogladius</taxon>
    </lineage>
</organism>
<dbReference type="EMBL" id="CP003531">
    <property type="protein sequence ID" value="AFK50886.1"/>
    <property type="molecule type" value="Genomic_DNA"/>
</dbReference>
<protein>
    <recommendedName>
        <fullName evidence="4">Oligosaccharyl transferase</fullName>
    </recommendedName>
</protein>
<evidence type="ECO:0000256" key="1">
    <source>
        <dbReference type="SAM" id="Phobius"/>
    </source>
</evidence>
<reference evidence="2 3" key="1">
    <citation type="journal article" date="2012" name="J. Bacteriol.">
        <title>Complete genome sequence of the hyperthermophilic cellulolytic Crenarchaeon 'Thermogladius cellulolyticus' 1633.</title>
        <authorList>
            <person name="Mardanov A.V."/>
            <person name="Kochetkova T.V."/>
            <person name="Beletsky A.V."/>
            <person name="Bonch-Osmolovskaya E.A."/>
            <person name="Ravin N.V."/>
            <person name="Skryabin K.G."/>
        </authorList>
    </citation>
    <scope>NUCLEOTIDE SEQUENCE [LARGE SCALE GENOMIC DNA]</scope>
    <source>
        <strain evidence="3">DSM 22663 / VKM B-2946 / 1633</strain>
    </source>
</reference>
<evidence type="ECO:0000313" key="3">
    <source>
        <dbReference type="Proteomes" id="UP000005270"/>
    </source>
</evidence>
<feature type="transmembrane region" description="Helical" evidence="1">
    <location>
        <begin position="140"/>
        <end position="170"/>
    </location>
</feature>
<accession>I3TDP8</accession>
<dbReference type="STRING" id="1184251.TCELL_0461"/>
<dbReference type="HOGENOM" id="CLU_410849_0_0_2"/>
<keyword evidence="1" id="KW-0812">Transmembrane</keyword>
<feature type="transmembrane region" description="Helical" evidence="1">
    <location>
        <begin position="323"/>
        <end position="342"/>
    </location>
</feature>
<dbReference type="AlphaFoldDB" id="I3TDP8"/>
<dbReference type="KEGG" id="thg:TCELL_0461"/>
<feature type="transmembrane region" description="Helical" evidence="1">
    <location>
        <begin position="348"/>
        <end position="367"/>
    </location>
</feature>
<keyword evidence="3" id="KW-1185">Reference proteome</keyword>
<feature type="transmembrane region" description="Helical" evidence="1">
    <location>
        <begin position="291"/>
        <end position="311"/>
    </location>
</feature>
<keyword evidence="1" id="KW-0472">Membrane</keyword>
<dbReference type="eggNOG" id="arCOG02044">
    <property type="taxonomic scope" value="Archaea"/>
</dbReference>
<gene>
    <name evidence="2" type="ordered locus">TCELL_0461</name>
</gene>